<feature type="compositionally biased region" description="Basic and acidic residues" evidence="4">
    <location>
        <begin position="438"/>
        <end position="448"/>
    </location>
</feature>
<feature type="chain" id="PRO_5015927917" evidence="5">
    <location>
        <begin position="25"/>
        <end position="448"/>
    </location>
</feature>
<evidence type="ECO:0000256" key="3">
    <source>
        <dbReference type="ARBA" id="ARBA00022970"/>
    </source>
</evidence>
<dbReference type="GO" id="GO:0006865">
    <property type="term" value="P:amino acid transport"/>
    <property type="evidence" value="ECO:0007669"/>
    <property type="project" value="UniProtKB-KW"/>
</dbReference>
<keyword evidence="3" id="KW-0029">Amino-acid transport</keyword>
<feature type="region of interest" description="Disordered" evidence="4">
    <location>
        <begin position="426"/>
        <end position="448"/>
    </location>
</feature>
<feature type="signal peptide" evidence="5">
    <location>
        <begin position="1"/>
        <end position="24"/>
    </location>
</feature>
<dbReference type="AlphaFoldDB" id="A0A2U8WU89"/>
<name>A0A2U8WU89_9HYPH</name>
<dbReference type="Gene3D" id="3.40.50.2300">
    <property type="match status" value="2"/>
</dbReference>
<keyword evidence="2 5" id="KW-0732">Signal</keyword>
<dbReference type="SUPFAM" id="SSF53822">
    <property type="entry name" value="Periplasmic binding protein-like I"/>
    <property type="match status" value="1"/>
</dbReference>
<dbReference type="RefSeq" id="WP_109961963.1">
    <property type="nucleotide sequence ID" value="NZ_CP029553.1"/>
</dbReference>
<dbReference type="PANTHER" id="PTHR30483:SF38">
    <property type="entry name" value="BLR7848 PROTEIN"/>
    <property type="match status" value="1"/>
</dbReference>
<feature type="domain" description="Leucine-binding protein" evidence="6">
    <location>
        <begin position="32"/>
        <end position="396"/>
    </location>
</feature>
<evidence type="ECO:0000313" key="7">
    <source>
        <dbReference type="EMBL" id="AWN49699.1"/>
    </source>
</evidence>
<dbReference type="InterPro" id="IPR051010">
    <property type="entry name" value="BCAA_transport"/>
</dbReference>
<comment type="similarity">
    <text evidence="1">Belongs to the leucine-binding protein family.</text>
</comment>
<gene>
    <name evidence="7" type="ORF">DK419_27985</name>
</gene>
<evidence type="ECO:0000313" key="8">
    <source>
        <dbReference type="Proteomes" id="UP000245444"/>
    </source>
</evidence>
<evidence type="ECO:0000256" key="2">
    <source>
        <dbReference type="ARBA" id="ARBA00022729"/>
    </source>
</evidence>
<dbReference type="Pfam" id="PF13458">
    <property type="entry name" value="Peripla_BP_6"/>
    <property type="match status" value="1"/>
</dbReference>
<keyword evidence="3" id="KW-0813">Transport</keyword>
<dbReference type="EMBL" id="CP029553">
    <property type="protein sequence ID" value="AWN49699.1"/>
    <property type="molecule type" value="Genomic_DNA"/>
</dbReference>
<dbReference type="KEGG" id="mtea:DK419_27985"/>
<keyword evidence="8" id="KW-1185">Reference proteome</keyword>
<sequence>MPPRPAVTGALLALLALVPGAAAAADGLPLTVLTERSGPAAAAGTPLANGLADYLTMLGRRDGGVGGIALDVEECETGGERARALSCYEAAVARGSIALVPGSADAALALLPRLPADRMPLVASGYGPAAMARGDVLPWAFAPPATVWDALGAALAYFAQDGSEGNPQGRSLAYMHRDSPAGREPVPVLRALAAEAGLAFRAYALPDAEGAPGADPWRAARAADPDAVILDATAGLPGTPLRDAAAAGLPLNRIVTVGWTGEDDLLRPGAGARDLTAKGLRTVTWHALTDSFPAFDQIDLLVVDAGLSRTPKEESAGPLYNRGVYAGVILAEGIRNAQGLAGRARIDGAQMRRGLEAINLDPVRWKELGLVGFARRLRLTCADHSGRRPVTVQEWTGARWVQVGDEISAPRERLSPHLDAAIATHAERAATETGSAESRSREACAARP</sequence>
<dbReference type="Proteomes" id="UP000245444">
    <property type="component" value="Chromosome"/>
</dbReference>
<evidence type="ECO:0000256" key="4">
    <source>
        <dbReference type="SAM" id="MobiDB-lite"/>
    </source>
</evidence>
<dbReference type="InterPro" id="IPR028082">
    <property type="entry name" value="Peripla_BP_I"/>
</dbReference>
<protein>
    <submittedName>
        <fullName evidence="7">Branched-chain amino acid ABC transporter substrate-binding protein</fullName>
    </submittedName>
</protein>
<proteinExistence type="inferred from homology"/>
<evidence type="ECO:0000259" key="6">
    <source>
        <dbReference type="Pfam" id="PF13458"/>
    </source>
</evidence>
<evidence type="ECO:0000256" key="5">
    <source>
        <dbReference type="SAM" id="SignalP"/>
    </source>
</evidence>
<evidence type="ECO:0000256" key="1">
    <source>
        <dbReference type="ARBA" id="ARBA00010062"/>
    </source>
</evidence>
<reference evidence="7 8" key="1">
    <citation type="submission" date="2018-05" db="EMBL/GenBank/DDBJ databases">
        <title>Complete Genome Sequence of Methylobacterium sp. 17Sr1-28.</title>
        <authorList>
            <person name="Srinivasan S."/>
        </authorList>
    </citation>
    <scope>NUCLEOTIDE SEQUENCE [LARGE SCALE GENOMIC DNA]</scope>
    <source>
        <strain evidence="7 8">17Sr1-28</strain>
    </source>
</reference>
<dbReference type="InterPro" id="IPR028081">
    <property type="entry name" value="Leu-bd"/>
</dbReference>
<dbReference type="PANTHER" id="PTHR30483">
    <property type="entry name" value="LEUCINE-SPECIFIC-BINDING PROTEIN"/>
    <property type="match status" value="1"/>
</dbReference>
<organism evidence="7 8">
    <name type="scientific">Methylobacterium terrae</name>
    <dbReference type="NCBI Taxonomy" id="2202827"/>
    <lineage>
        <taxon>Bacteria</taxon>
        <taxon>Pseudomonadati</taxon>
        <taxon>Pseudomonadota</taxon>
        <taxon>Alphaproteobacteria</taxon>
        <taxon>Hyphomicrobiales</taxon>
        <taxon>Methylobacteriaceae</taxon>
        <taxon>Methylobacterium</taxon>
    </lineage>
</organism>
<accession>A0A2U8WU89</accession>
<dbReference type="OrthoDB" id="8184122at2"/>